<evidence type="ECO:0000256" key="6">
    <source>
        <dbReference type="PIRNR" id="PIRNR005856"/>
    </source>
</evidence>
<evidence type="ECO:0000256" key="2">
    <source>
        <dbReference type="ARBA" id="ARBA00022763"/>
    </source>
</evidence>
<name>A0A133UM10_9EURY</name>
<dbReference type="GO" id="GO:0140664">
    <property type="term" value="F:ATP-dependent DNA damage sensor activity"/>
    <property type="evidence" value="ECO:0007669"/>
    <property type="project" value="InterPro"/>
</dbReference>
<comment type="similarity">
    <text evidence="6">Belongs to the eukaryotic RecA-like protein family.</text>
</comment>
<dbReference type="PROSITE" id="PS50162">
    <property type="entry name" value="RECA_2"/>
    <property type="match status" value="1"/>
</dbReference>
<dbReference type="PIRSF" id="PIRSF005856">
    <property type="entry name" value="Rad51"/>
    <property type="match status" value="1"/>
</dbReference>
<dbReference type="Pfam" id="PF08423">
    <property type="entry name" value="Rad51"/>
    <property type="match status" value="1"/>
</dbReference>
<dbReference type="GO" id="GO:0006310">
    <property type="term" value="P:DNA recombination"/>
    <property type="evidence" value="ECO:0007669"/>
    <property type="project" value="UniProtKB-KW"/>
</dbReference>
<sequence length="406" mass="45845">MHTSCMLLKEGWSEAELTLRRRKMIWTRRSERIHYCYSERSGNLYQVFHNPRNGFCCNCKGYYYHNSCRHVREREIIGGEKDMELKDVEGIGSSRVQKLKDEGVENVQHLATLHPTEIEKKLDVGAGKADDISNSAKRLVRKYGAKLTSARELTEERKKIVKRIPTGADDLDSAIGGGFETNAVSSIYGPSSTGKTQLVHQLVVNCVTDLGREAIFIETEPQNFRGERIKSMAERHEDKFDEPDGIMNDIQVISSGQVPSAKVLYNAYQTCINYMRENSVGLLAIDSWSAPFRQEFFGREQLSDQGREQRRHFPELQDIADEFNAAVILTHQAYSVPDSGQQYQQIAKTGTDKKPAGGNFPQHSSTLNASVRQRKKDTYEMIVWGSPNLGRIEAGFAVEDEGIVDA</sequence>
<protein>
    <recommendedName>
        <fullName evidence="6">DNA repair and recombination protein RadA</fullName>
    </recommendedName>
</protein>
<keyword evidence="1" id="KW-0547">Nucleotide-binding</keyword>
<evidence type="ECO:0000256" key="4">
    <source>
        <dbReference type="ARBA" id="ARBA00023125"/>
    </source>
</evidence>
<dbReference type="PANTHER" id="PTHR22942">
    <property type="entry name" value="RECA/RAD51/RADA DNA STRAND-PAIRING FAMILY MEMBER"/>
    <property type="match status" value="1"/>
</dbReference>
<dbReference type="InterPro" id="IPR013632">
    <property type="entry name" value="Rad51_C"/>
</dbReference>
<dbReference type="SUPFAM" id="SSF52540">
    <property type="entry name" value="P-loop containing nucleoside triphosphate hydrolases"/>
    <property type="match status" value="1"/>
</dbReference>
<reference evidence="8 9" key="1">
    <citation type="journal article" date="2016" name="Sci. Rep.">
        <title>Metabolic traits of an uncultured archaeal lineage -MSBL1- from brine pools of the Red Sea.</title>
        <authorList>
            <person name="Mwirichia R."/>
            <person name="Alam I."/>
            <person name="Rashid M."/>
            <person name="Vinu M."/>
            <person name="Ba-Alawi W."/>
            <person name="Anthony Kamau A."/>
            <person name="Kamanda Ngugi D."/>
            <person name="Goker M."/>
            <person name="Klenk H.P."/>
            <person name="Bajic V."/>
            <person name="Stingl U."/>
        </authorList>
    </citation>
    <scope>NUCLEOTIDE SEQUENCE [LARGE SCALE GENOMIC DNA]</scope>
    <source>
        <strain evidence="8">SCGC-AAA259E19</strain>
    </source>
</reference>
<dbReference type="Proteomes" id="UP000070284">
    <property type="component" value="Unassembled WGS sequence"/>
</dbReference>
<keyword evidence="3" id="KW-0067">ATP-binding</keyword>
<evidence type="ECO:0000256" key="1">
    <source>
        <dbReference type="ARBA" id="ARBA00022741"/>
    </source>
</evidence>
<dbReference type="SUPFAM" id="SSF47794">
    <property type="entry name" value="Rad51 N-terminal domain-like"/>
    <property type="match status" value="1"/>
</dbReference>
<evidence type="ECO:0000256" key="5">
    <source>
        <dbReference type="ARBA" id="ARBA00023172"/>
    </source>
</evidence>
<dbReference type="PANTHER" id="PTHR22942:SF30">
    <property type="entry name" value="MEIOTIC RECOMBINATION PROTEIN DMC1_LIM15 HOMOLOG"/>
    <property type="match status" value="1"/>
</dbReference>
<dbReference type="InterPro" id="IPR010995">
    <property type="entry name" value="DNA_repair_Rad51/TF_NusA_a-hlx"/>
</dbReference>
<feature type="domain" description="RecA family profile 1" evidence="7">
    <location>
        <begin position="160"/>
        <end position="333"/>
    </location>
</feature>
<organism evidence="8 9">
    <name type="scientific">candidate division MSBL1 archaeon SCGC-AAA259E19</name>
    <dbReference type="NCBI Taxonomy" id="1698264"/>
    <lineage>
        <taxon>Archaea</taxon>
        <taxon>Methanobacteriati</taxon>
        <taxon>Methanobacteriota</taxon>
        <taxon>candidate division MSBL1</taxon>
    </lineage>
</organism>
<keyword evidence="5 6" id="KW-0233">DNA recombination</keyword>
<keyword evidence="4 6" id="KW-0238">DNA-binding</keyword>
<dbReference type="InterPro" id="IPR020588">
    <property type="entry name" value="RecA_ATP-bd"/>
</dbReference>
<dbReference type="GO" id="GO:0005524">
    <property type="term" value="F:ATP binding"/>
    <property type="evidence" value="ECO:0007669"/>
    <property type="project" value="UniProtKB-KW"/>
</dbReference>
<evidence type="ECO:0000256" key="3">
    <source>
        <dbReference type="ARBA" id="ARBA00022840"/>
    </source>
</evidence>
<dbReference type="GO" id="GO:0006281">
    <property type="term" value="P:DNA repair"/>
    <property type="evidence" value="ECO:0007669"/>
    <property type="project" value="InterPro"/>
</dbReference>
<dbReference type="AlphaFoldDB" id="A0A133UM10"/>
<dbReference type="InterPro" id="IPR016467">
    <property type="entry name" value="DNA_recomb/repair_RecA-like"/>
</dbReference>
<keyword evidence="2 6" id="KW-0227">DNA damage</keyword>
<comment type="function">
    <text evidence="6">Involved in DNA repair and in homologous recombination. Binds and assemble on single-stranded DNA to form a nucleoprotein filament. Hydrolyzes ATP in a ssDNA-dependent manner and promotes DNA strand exchange between homologous DNA molecules.</text>
</comment>
<dbReference type="GO" id="GO:0003677">
    <property type="term" value="F:DNA binding"/>
    <property type="evidence" value="ECO:0007669"/>
    <property type="project" value="UniProtKB-KW"/>
</dbReference>
<dbReference type="Gene3D" id="3.40.50.300">
    <property type="entry name" value="P-loop containing nucleotide triphosphate hydrolases"/>
    <property type="match status" value="1"/>
</dbReference>
<keyword evidence="9" id="KW-1185">Reference proteome</keyword>
<evidence type="ECO:0000313" key="9">
    <source>
        <dbReference type="Proteomes" id="UP000070284"/>
    </source>
</evidence>
<evidence type="ECO:0000313" key="8">
    <source>
        <dbReference type="EMBL" id="KXA95262.1"/>
    </source>
</evidence>
<accession>A0A133UM10</accession>
<comment type="caution">
    <text evidence="8">The sequence shown here is derived from an EMBL/GenBank/DDBJ whole genome shotgun (WGS) entry which is preliminary data.</text>
</comment>
<dbReference type="EMBL" id="LHXO01000020">
    <property type="protein sequence ID" value="KXA95262.1"/>
    <property type="molecule type" value="Genomic_DNA"/>
</dbReference>
<dbReference type="Gene3D" id="1.10.150.20">
    <property type="entry name" value="5' to 3' exonuclease, C-terminal subdomain"/>
    <property type="match status" value="1"/>
</dbReference>
<evidence type="ECO:0000259" key="7">
    <source>
        <dbReference type="PROSITE" id="PS50162"/>
    </source>
</evidence>
<gene>
    <name evidence="8" type="ORF">AKJ65_02175</name>
</gene>
<proteinExistence type="inferred from homology"/>
<dbReference type="InterPro" id="IPR027417">
    <property type="entry name" value="P-loop_NTPase"/>
</dbReference>